<proteinExistence type="predicted"/>
<dbReference type="AlphaFoldDB" id="A0AAV5KV83"/>
<sequence length="149" mass="16312">MEDHGMTMALLEPTAPQISIGPQEQPSSTEVSTAQLISAHKYQRSVGLEGEDNVCIVCLAEYGKGEEMRTLAECIHIMRRALICGSFHIQTALSAALTPLICCQSLQCFAMDQIPVLQGHSLLCYRVSSYILSTSDNHNFPGNQNLVSR</sequence>
<reference evidence="1 2" key="1">
    <citation type="journal article" date="2021" name="Commun. Biol.">
        <title>The genome of Shorea leprosula (Dipterocarpaceae) highlights the ecological relevance of drought in aseasonal tropical rainforests.</title>
        <authorList>
            <person name="Ng K.K.S."/>
            <person name="Kobayashi M.J."/>
            <person name="Fawcett J.A."/>
            <person name="Hatakeyama M."/>
            <person name="Paape T."/>
            <person name="Ng C.H."/>
            <person name="Ang C.C."/>
            <person name="Tnah L.H."/>
            <person name="Lee C.T."/>
            <person name="Nishiyama T."/>
            <person name="Sese J."/>
            <person name="O'Brien M.J."/>
            <person name="Copetti D."/>
            <person name="Mohd Noor M.I."/>
            <person name="Ong R.C."/>
            <person name="Putra M."/>
            <person name="Sireger I.Z."/>
            <person name="Indrioko S."/>
            <person name="Kosugi Y."/>
            <person name="Izuno A."/>
            <person name="Isagi Y."/>
            <person name="Lee S.L."/>
            <person name="Shimizu K.K."/>
        </authorList>
    </citation>
    <scope>NUCLEOTIDE SEQUENCE [LARGE SCALE GENOMIC DNA]</scope>
    <source>
        <strain evidence="1">214</strain>
    </source>
</reference>
<comment type="caution">
    <text evidence="1">The sequence shown here is derived from an EMBL/GenBank/DDBJ whole genome shotgun (WGS) entry which is preliminary data.</text>
</comment>
<organism evidence="1 2">
    <name type="scientific">Rubroshorea leprosula</name>
    <dbReference type="NCBI Taxonomy" id="152421"/>
    <lineage>
        <taxon>Eukaryota</taxon>
        <taxon>Viridiplantae</taxon>
        <taxon>Streptophyta</taxon>
        <taxon>Embryophyta</taxon>
        <taxon>Tracheophyta</taxon>
        <taxon>Spermatophyta</taxon>
        <taxon>Magnoliopsida</taxon>
        <taxon>eudicotyledons</taxon>
        <taxon>Gunneridae</taxon>
        <taxon>Pentapetalae</taxon>
        <taxon>rosids</taxon>
        <taxon>malvids</taxon>
        <taxon>Malvales</taxon>
        <taxon>Dipterocarpaceae</taxon>
        <taxon>Rubroshorea</taxon>
    </lineage>
</organism>
<protein>
    <recommendedName>
        <fullName evidence="3">RING-type E3 ubiquitin transferase</fullName>
    </recommendedName>
</protein>
<accession>A0AAV5KV83</accession>
<evidence type="ECO:0008006" key="3">
    <source>
        <dbReference type="Google" id="ProtNLM"/>
    </source>
</evidence>
<gene>
    <name evidence="1" type="ORF">SLEP1_g37514</name>
</gene>
<dbReference type="Proteomes" id="UP001054252">
    <property type="component" value="Unassembled WGS sequence"/>
</dbReference>
<keyword evidence="2" id="KW-1185">Reference proteome</keyword>
<evidence type="ECO:0000313" key="2">
    <source>
        <dbReference type="Proteomes" id="UP001054252"/>
    </source>
</evidence>
<name>A0AAV5KV83_9ROSI</name>
<dbReference type="EMBL" id="BPVZ01000079">
    <property type="protein sequence ID" value="GKV28454.1"/>
    <property type="molecule type" value="Genomic_DNA"/>
</dbReference>
<evidence type="ECO:0000313" key="1">
    <source>
        <dbReference type="EMBL" id="GKV28454.1"/>
    </source>
</evidence>